<sequence length="39" mass="4382">MMNAQRLSDLRNLGPKSEAMLRAIGIRTLEELATRGVRI</sequence>
<evidence type="ECO:0000259" key="1">
    <source>
        <dbReference type="Pfam" id="PF04994"/>
    </source>
</evidence>
<feature type="domain" description="TfoX C-terminal" evidence="1">
    <location>
        <begin position="4"/>
        <end position="36"/>
    </location>
</feature>
<dbReference type="AlphaFoldDB" id="A0A418WY86"/>
<gene>
    <name evidence="2" type="ORF">D3870_03240</name>
</gene>
<evidence type="ECO:0000313" key="3">
    <source>
        <dbReference type="Proteomes" id="UP000285190"/>
    </source>
</evidence>
<proteinExistence type="predicted"/>
<reference evidence="2 3" key="1">
    <citation type="submission" date="2018-09" db="EMBL/GenBank/DDBJ databases">
        <authorList>
            <person name="Zhu H."/>
        </authorList>
    </citation>
    <scope>NUCLEOTIDE SEQUENCE [LARGE SCALE GENOMIC DNA]</scope>
    <source>
        <strain evidence="2 3">K2R10-39</strain>
    </source>
</reference>
<dbReference type="EMBL" id="QYUN01000002">
    <property type="protein sequence ID" value="RJG05161.1"/>
    <property type="molecule type" value="Genomic_DNA"/>
</dbReference>
<keyword evidence="3" id="KW-1185">Reference proteome</keyword>
<organism evidence="2 3">
    <name type="scientific">Noviherbaspirillum cavernae</name>
    <dbReference type="NCBI Taxonomy" id="2320862"/>
    <lineage>
        <taxon>Bacteria</taxon>
        <taxon>Pseudomonadati</taxon>
        <taxon>Pseudomonadota</taxon>
        <taxon>Betaproteobacteria</taxon>
        <taxon>Burkholderiales</taxon>
        <taxon>Oxalobacteraceae</taxon>
        <taxon>Noviherbaspirillum</taxon>
    </lineage>
</organism>
<dbReference type="Pfam" id="PF04994">
    <property type="entry name" value="TfoX_C"/>
    <property type="match status" value="1"/>
</dbReference>
<dbReference type="Proteomes" id="UP000285190">
    <property type="component" value="Unassembled WGS sequence"/>
</dbReference>
<dbReference type="InterPro" id="IPR007077">
    <property type="entry name" value="TfoX_C"/>
</dbReference>
<evidence type="ECO:0000313" key="2">
    <source>
        <dbReference type="EMBL" id="RJG05161.1"/>
    </source>
</evidence>
<dbReference type="Gene3D" id="1.10.150.20">
    <property type="entry name" value="5' to 3' exonuclease, C-terminal subdomain"/>
    <property type="match status" value="1"/>
</dbReference>
<dbReference type="RefSeq" id="WP_119736626.1">
    <property type="nucleotide sequence ID" value="NZ_QYUN01000002.1"/>
</dbReference>
<accession>A0A418WY86</accession>
<comment type="caution">
    <text evidence="2">The sequence shown here is derived from an EMBL/GenBank/DDBJ whole genome shotgun (WGS) entry which is preliminary data.</text>
</comment>
<name>A0A418WY86_9BURK</name>
<protein>
    <recommendedName>
        <fullName evidence="1">TfoX C-terminal domain-containing protein</fullName>
    </recommendedName>
</protein>
<dbReference type="OrthoDB" id="7067520at2"/>